<keyword evidence="9 11" id="KW-0460">Magnesium</keyword>
<dbReference type="GO" id="GO:0000287">
    <property type="term" value="F:magnesium ion binding"/>
    <property type="evidence" value="ECO:0007669"/>
    <property type="project" value="UniProtKB-UniRule"/>
</dbReference>
<gene>
    <name evidence="11 13" type="primary">thiM</name>
    <name evidence="13" type="ordered locus">TREAZ_1523</name>
</gene>
<dbReference type="Pfam" id="PF02110">
    <property type="entry name" value="HK"/>
    <property type="match status" value="1"/>
</dbReference>
<evidence type="ECO:0000256" key="4">
    <source>
        <dbReference type="ARBA" id="ARBA00022679"/>
    </source>
</evidence>
<dbReference type="OrthoDB" id="9778146at2"/>
<dbReference type="SUPFAM" id="SSF53613">
    <property type="entry name" value="Ribokinase-like"/>
    <property type="match status" value="1"/>
</dbReference>
<evidence type="ECO:0000256" key="6">
    <source>
        <dbReference type="ARBA" id="ARBA00022741"/>
    </source>
</evidence>
<dbReference type="InterPro" id="IPR029056">
    <property type="entry name" value="Ribokinase-like"/>
</dbReference>
<feature type="binding site" evidence="11">
    <location>
        <position position="172"/>
    </location>
    <ligand>
        <name>ATP</name>
        <dbReference type="ChEBI" id="CHEBI:30616"/>
    </ligand>
</feature>
<dbReference type="PRINTS" id="PR01099">
    <property type="entry name" value="HYETHTZKNASE"/>
</dbReference>
<sequence>MITAQSVYRDLAKIREQSPLVHNITNFVVMNNTANALLAIGASPVMAHAEEEAGDMAAIASALVINIGTLSPVWIRGMEKAMAKAAERGIPVVFDPVGAGATPYRSETCSKLLSGCPVSIIRGNASEINALVFMGKPGAAKTKGVDSTISSDSVSDSAKALSSLYNCVVSLSGATDYIVKSSGQILIHNGHPLMPRVTGLGCTATALTGAFAAVNSNYMEAAAEAMAVMGIAGELAARNSKGPGSFQVNFLDALYNLSEGEIQSLLKAE</sequence>
<dbReference type="Gene3D" id="3.40.1190.20">
    <property type="match status" value="1"/>
</dbReference>
<comment type="function">
    <text evidence="11">Catalyzes the phosphorylation of the hydroxyl group of 4-methyl-5-beta-hydroxyethylthiazole (THZ).</text>
</comment>
<feature type="binding site" evidence="11">
    <location>
        <position position="199"/>
    </location>
    <ligand>
        <name>substrate</name>
    </ligand>
</feature>
<evidence type="ECO:0000256" key="5">
    <source>
        <dbReference type="ARBA" id="ARBA00022723"/>
    </source>
</evidence>
<accession>F5YE30</accession>
<name>F5YE30_LEAAZ</name>
<dbReference type="GO" id="GO:0009228">
    <property type="term" value="P:thiamine biosynthetic process"/>
    <property type="evidence" value="ECO:0007669"/>
    <property type="project" value="UniProtKB-KW"/>
</dbReference>
<dbReference type="GO" id="GO:0005524">
    <property type="term" value="F:ATP binding"/>
    <property type="evidence" value="ECO:0007669"/>
    <property type="project" value="UniProtKB-UniRule"/>
</dbReference>
<dbReference type="NCBIfam" id="TIGR00694">
    <property type="entry name" value="thiM"/>
    <property type="match status" value="1"/>
</dbReference>
<evidence type="ECO:0000256" key="9">
    <source>
        <dbReference type="ARBA" id="ARBA00022842"/>
    </source>
</evidence>
<evidence type="ECO:0000256" key="7">
    <source>
        <dbReference type="ARBA" id="ARBA00022777"/>
    </source>
</evidence>
<keyword evidence="8 11" id="KW-0067">ATP-binding</keyword>
<evidence type="ECO:0000256" key="12">
    <source>
        <dbReference type="SAM" id="Phobius"/>
    </source>
</evidence>
<keyword evidence="12" id="KW-1133">Transmembrane helix</keyword>
<evidence type="ECO:0000256" key="3">
    <source>
        <dbReference type="ARBA" id="ARBA00004868"/>
    </source>
</evidence>
<dbReference type="NCBIfam" id="NF006830">
    <property type="entry name" value="PRK09355.1"/>
    <property type="match status" value="1"/>
</dbReference>
<dbReference type="GO" id="GO:0004417">
    <property type="term" value="F:hydroxyethylthiazole kinase activity"/>
    <property type="evidence" value="ECO:0007669"/>
    <property type="project" value="UniProtKB-UniRule"/>
</dbReference>
<comment type="similarity">
    <text evidence="11">Belongs to the Thz kinase family.</text>
</comment>
<evidence type="ECO:0000256" key="8">
    <source>
        <dbReference type="ARBA" id="ARBA00022840"/>
    </source>
</evidence>
<dbReference type="InParanoid" id="F5YE30"/>
<evidence type="ECO:0000256" key="11">
    <source>
        <dbReference type="HAMAP-Rule" id="MF_00228"/>
    </source>
</evidence>
<keyword evidence="12" id="KW-0812">Transmembrane</keyword>
<dbReference type="HOGENOM" id="CLU_019943_0_1_12"/>
<dbReference type="eggNOG" id="COG2145">
    <property type="taxonomic scope" value="Bacteria"/>
</dbReference>
<organism evidence="13 14">
    <name type="scientific">Leadbettera azotonutricia (strain ATCC BAA-888 / DSM 13862 / ZAS-9)</name>
    <name type="common">Treponema azotonutricium</name>
    <dbReference type="NCBI Taxonomy" id="545695"/>
    <lineage>
        <taxon>Bacteria</taxon>
        <taxon>Pseudomonadati</taxon>
        <taxon>Spirochaetota</taxon>
        <taxon>Spirochaetia</taxon>
        <taxon>Spirochaetales</taxon>
        <taxon>Breznakiellaceae</taxon>
        <taxon>Leadbettera</taxon>
    </lineage>
</organism>
<keyword evidence="4 11" id="KW-0808">Transferase</keyword>
<dbReference type="EC" id="2.7.1.50" evidence="11"/>
<dbReference type="KEGG" id="taz:TREAZ_1523"/>
<evidence type="ECO:0000313" key="13">
    <source>
        <dbReference type="EMBL" id="AEF83231.1"/>
    </source>
</evidence>
<feature type="transmembrane region" description="Helical" evidence="12">
    <location>
        <begin position="56"/>
        <end position="75"/>
    </location>
</feature>
<dbReference type="AlphaFoldDB" id="F5YE30"/>
<dbReference type="GO" id="GO:0009229">
    <property type="term" value="P:thiamine diphosphate biosynthetic process"/>
    <property type="evidence" value="ECO:0007669"/>
    <property type="project" value="UniProtKB-UniRule"/>
</dbReference>
<keyword evidence="10 11" id="KW-0784">Thiamine biosynthesis</keyword>
<evidence type="ECO:0000256" key="2">
    <source>
        <dbReference type="ARBA" id="ARBA00001946"/>
    </source>
</evidence>
<keyword evidence="14" id="KW-1185">Reference proteome</keyword>
<reference evidence="14" key="1">
    <citation type="submission" date="2009-12" db="EMBL/GenBank/DDBJ databases">
        <title>Complete sequence of Treponema azotonutricium strain ZAS-9.</title>
        <authorList>
            <person name="Tetu S.G."/>
            <person name="Matson E."/>
            <person name="Ren Q."/>
            <person name="Seshadri R."/>
            <person name="Elbourne L."/>
            <person name="Hassan K.A."/>
            <person name="Durkin A."/>
            <person name="Radune D."/>
            <person name="Mohamoud Y."/>
            <person name="Shay R."/>
            <person name="Jin S."/>
            <person name="Zhang X."/>
            <person name="Lucey K."/>
            <person name="Ballor N.R."/>
            <person name="Ottesen E."/>
            <person name="Rosenthal R."/>
            <person name="Allen A."/>
            <person name="Leadbetter J.R."/>
            <person name="Paulsen I.T."/>
        </authorList>
    </citation>
    <scope>NUCLEOTIDE SEQUENCE [LARGE SCALE GENOMIC DNA]</scope>
    <source>
        <strain evidence="14">ATCC BAA-888 / DSM 13862 / ZAS-9</strain>
    </source>
</reference>
<dbReference type="InterPro" id="IPR000417">
    <property type="entry name" value="Hyethyz_kinase"/>
</dbReference>
<protein>
    <recommendedName>
        <fullName evidence="11">Hydroxyethylthiazole kinase</fullName>
        <ecNumber evidence="11">2.7.1.50</ecNumber>
    </recommendedName>
    <alternativeName>
        <fullName evidence="11">4-methyl-5-beta-hydroxyethylthiazole kinase</fullName>
        <shortName evidence="11">TH kinase</shortName>
        <shortName evidence="11">Thz kinase</shortName>
    </alternativeName>
</protein>
<evidence type="ECO:0000256" key="10">
    <source>
        <dbReference type="ARBA" id="ARBA00022977"/>
    </source>
</evidence>
<dbReference type="EMBL" id="CP001841">
    <property type="protein sequence ID" value="AEF83231.1"/>
    <property type="molecule type" value="Genomic_DNA"/>
</dbReference>
<dbReference type="UniPathway" id="UPA00060">
    <property type="reaction ID" value="UER00139"/>
</dbReference>
<proteinExistence type="inferred from homology"/>
<dbReference type="PIRSF" id="PIRSF000513">
    <property type="entry name" value="Thz_kinase"/>
    <property type="match status" value="1"/>
</dbReference>
<dbReference type="FunCoup" id="F5YE30">
    <property type="interactions" value="132"/>
</dbReference>
<feature type="binding site" evidence="11">
    <location>
        <position position="46"/>
    </location>
    <ligand>
        <name>substrate</name>
    </ligand>
</feature>
<dbReference type="STRING" id="545695.TREAZ_1523"/>
<dbReference type="Proteomes" id="UP000009222">
    <property type="component" value="Chromosome"/>
</dbReference>
<keyword evidence="12" id="KW-0472">Membrane</keyword>
<comment type="cofactor">
    <cofactor evidence="2 11">
        <name>Mg(2+)</name>
        <dbReference type="ChEBI" id="CHEBI:18420"/>
    </cofactor>
</comment>
<keyword evidence="6 11" id="KW-0547">Nucleotide-binding</keyword>
<comment type="catalytic activity">
    <reaction evidence="1 11">
        <text>5-(2-hydroxyethyl)-4-methylthiazole + ATP = 4-methyl-5-(2-phosphooxyethyl)-thiazole + ADP + H(+)</text>
        <dbReference type="Rhea" id="RHEA:24212"/>
        <dbReference type="ChEBI" id="CHEBI:15378"/>
        <dbReference type="ChEBI" id="CHEBI:17957"/>
        <dbReference type="ChEBI" id="CHEBI:30616"/>
        <dbReference type="ChEBI" id="CHEBI:58296"/>
        <dbReference type="ChEBI" id="CHEBI:456216"/>
        <dbReference type="EC" id="2.7.1.50"/>
    </reaction>
</comment>
<comment type="pathway">
    <text evidence="3 11">Cofactor biosynthesis; thiamine diphosphate biosynthesis; 4-methyl-5-(2-phosphoethyl)-thiazole from 5-(2-hydroxyethyl)-4-methylthiazole: step 1/1.</text>
</comment>
<evidence type="ECO:0000256" key="1">
    <source>
        <dbReference type="ARBA" id="ARBA00001771"/>
    </source>
</evidence>
<dbReference type="RefSeq" id="WP_015710492.1">
    <property type="nucleotide sequence ID" value="NC_015577.1"/>
</dbReference>
<evidence type="ECO:0000313" key="14">
    <source>
        <dbReference type="Proteomes" id="UP000009222"/>
    </source>
</evidence>
<dbReference type="CDD" id="cd01170">
    <property type="entry name" value="THZ_kinase"/>
    <property type="match status" value="1"/>
</dbReference>
<dbReference type="HAMAP" id="MF_00228">
    <property type="entry name" value="Thz_kinase"/>
    <property type="match status" value="1"/>
</dbReference>
<keyword evidence="7 11" id="KW-0418">Kinase</keyword>
<keyword evidence="5 11" id="KW-0479">Metal-binding</keyword>
<feature type="binding site" evidence="11">
    <location>
        <position position="122"/>
    </location>
    <ligand>
        <name>ATP</name>
        <dbReference type="ChEBI" id="CHEBI:30616"/>
    </ligand>
</feature>
<reference evidence="13 14" key="2">
    <citation type="journal article" date="2011" name="ISME J.">
        <title>RNA-seq reveals cooperative metabolic interactions between two termite-gut spirochete species in co-culture.</title>
        <authorList>
            <person name="Rosenthal A.Z."/>
            <person name="Matson E.G."/>
            <person name="Eldar A."/>
            <person name="Leadbetter J.R."/>
        </authorList>
    </citation>
    <scope>NUCLEOTIDE SEQUENCE [LARGE SCALE GENOMIC DNA]</scope>
    <source>
        <strain evidence="14">ATCC BAA-888 / DSM 13862 / ZAS-9</strain>
    </source>
</reference>